<evidence type="ECO:0000259" key="8">
    <source>
        <dbReference type="Pfam" id="PF00994"/>
    </source>
</evidence>
<sequence length="616" mass="70418">MCKGNKMEYLKDISFEQLNELFDELLNGMPCLESEEVSVFDVKGRVLSEDLYIKEDVPSFNYALKDGVSINIKDLSKKGALLKIDDYKKVNKGDRVEDKYNAVIDKKKVIHKEYSLYLNYYPSMFENIKYKGEDTLKGSFLYHKDTLINGEEAGVLIASGIKKVKVYRKPRVSMIPTIDMVSDRRNKTSDNDSIILKGKMNLERVDLNISDPLKEDKRDFERVIKSAAMSSDAVLILGKTGEGNNDYTFDTMSKLGRVYFRGVRINPGSGFVLGKIENALVFGIPGDNISAIMIYDRFVSRLISKLSVTDTKKDKTLYAALLSDTPSSPYCKDFVFVNLFLYNENYYALPIYEVNSAADYLKADGYFISKEKQTLLNRGESLEIHLLKDRKDINKNILFTGRKNHFNTSLSNFSENKRSEISLVLSQDKSLAESYIESREYFLKDFENKFDYFKEELNKGKVIIEGASERYGFATNKKYLEIVSVTDLVSKDVKIGNLPKNTFSRSSLEGLLKAKNINHGDIKGFGENVYKNEKVLLSALLEDKIDICFISEREVKNHKSIKFIPIIVKENDFIINCEDKALIDMIQSIFTDESLKGFLSEDYDTENLGKISRIER</sequence>
<evidence type="ECO:0000256" key="1">
    <source>
        <dbReference type="ARBA" id="ARBA00002901"/>
    </source>
</evidence>
<evidence type="ECO:0000256" key="4">
    <source>
        <dbReference type="ARBA" id="ARBA00021108"/>
    </source>
</evidence>
<dbReference type="InterPro" id="IPR036688">
    <property type="entry name" value="MoeA_C_domain_IV_sf"/>
</dbReference>
<name>B1C8B7_9FIRM</name>
<dbReference type="STRING" id="445971.ANASTE_00974"/>
<dbReference type="Pfam" id="PF00994">
    <property type="entry name" value="MoCF_biosynth"/>
    <property type="match status" value="1"/>
</dbReference>
<comment type="cofactor">
    <cofactor evidence="7">
        <name>Mg(2+)</name>
        <dbReference type="ChEBI" id="CHEBI:18420"/>
    </cofactor>
</comment>
<evidence type="ECO:0000313" key="11">
    <source>
        <dbReference type="EMBL" id="EDS73254.1"/>
    </source>
</evidence>
<evidence type="ECO:0000259" key="10">
    <source>
        <dbReference type="Pfam" id="PF12727"/>
    </source>
</evidence>
<comment type="catalytic activity">
    <reaction evidence="6">
        <text>adenylyl-molybdopterin + molybdate = Mo-molybdopterin + AMP + H(+)</text>
        <dbReference type="Rhea" id="RHEA:35047"/>
        <dbReference type="ChEBI" id="CHEBI:15378"/>
        <dbReference type="ChEBI" id="CHEBI:36264"/>
        <dbReference type="ChEBI" id="CHEBI:62727"/>
        <dbReference type="ChEBI" id="CHEBI:71302"/>
        <dbReference type="ChEBI" id="CHEBI:456215"/>
        <dbReference type="EC" id="2.10.1.1"/>
    </reaction>
</comment>
<dbReference type="PANTHER" id="PTHR10192">
    <property type="entry name" value="MOLYBDOPTERIN BIOSYNTHESIS PROTEIN"/>
    <property type="match status" value="1"/>
</dbReference>
<dbReference type="GO" id="GO:0006777">
    <property type="term" value="P:Mo-molybdopterin cofactor biosynthetic process"/>
    <property type="evidence" value="ECO:0007669"/>
    <property type="project" value="UniProtKB-UniRule"/>
</dbReference>
<reference evidence="11" key="2">
    <citation type="submission" date="2013-08" db="EMBL/GenBank/DDBJ databases">
        <title>Draft genome sequence of Anaerofustis stercorihominis (DSM 17244).</title>
        <authorList>
            <person name="Sudarsanam P."/>
            <person name="Ley R."/>
            <person name="Guruge J."/>
            <person name="Turnbaugh P.J."/>
            <person name="Mahowald M."/>
            <person name="Liep D."/>
            <person name="Gordon J."/>
        </authorList>
    </citation>
    <scope>NUCLEOTIDE SEQUENCE</scope>
    <source>
        <strain evidence="11">DSM 17244</strain>
    </source>
</reference>
<dbReference type="EMBL" id="ABIL02000005">
    <property type="protein sequence ID" value="EDS73254.1"/>
    <property type="molecule type" value="Genomic_DNA"/>
</dbReference>
<keyword evidence="7" id="KW-0501">Molybdenum cofactor biosynthesis</keyword>
<comment type="pathway">
    <text evidence="7">Cofactor biosynthesis; molybdopterin biosynthesis.</text>
</comment>
<feature type="domain" description="MoeA N-terminal and linker" evidence="9">
    <location>
        <begin position="20"/>
        <end position="160"/>
    </location>
</feature>
<dbReference type="Gene3D" id="3.90.105.10">
    <property type="entry name" value="Molybdopterin biosynthesis moea protein, domain 2"/>
    <property type="match status" value="1"/>
</dbReference>
<protein>
    <recommendedName>
        <fullName evidence="4 7">Molybdopterin molybdenumtransferase</fullName>
        <ecNumber evidence="3 7">2.10.1.1</ecNumber>
    </recommendedName>
</protein>
<dbReference type="InterPro" id="IPR036135">
    <property type="entry name" value="MoeA_linker/N_sf"/>
</dbReference>
<organism evidence="11 12">
    <name type="scientific">Anaerofustis stercorihominis DSM 17244</name>
    <dbReference type="NCBI Taxonomy" id="445971"/>
    <lineage>
        <taxon>Bacteria</taxon>
        <taxon>Bacillati</taxon>
        <taxon>Bacillota</taxon>
        <taxon>Clostridia</taxon>
        <taxon>Eubacteriales</taxon>
        <taxon>Eubacteriaceae</taxon>
        <taxon>Anaerofustis</taxon>
    </lineage>
</organism>
<evidence type="ECO:0000313" key="12">
    <source>
        <dbReference type="Proteomes" id="UP000005178"/>
    </source>
</evidence>
<dbReference type="HOGENOM" id="CLU_443236_0_0_9"/>
<evidence type="ECO:0000259" key="9">
    <source>
        <dbReference type="Pfam" id="PF03453"/>
    </source>
</evidence>
<keyword evidence="7" id="KW-0460">Magnesium</keyword>
<dbReference type="SUPFAM" id="SSF53218">
    <property type="entry name" value="Molybdenum cofactor biosynthesis proteins"/>
    <property type="match status" value="1"/>
</dbReference>
<keyword evidence="5 7" id="KW-0500">Molybdenum</keyword>
<keyword evidence="7" id="KW-0479">Metal-binding</keyword>
<dbReference type="EC" id="2.10.1.1" evidence="3 7"/>
<dbReference type="Gene3D" id="2.170.190.11">
    <property type="entry name" value="Molybdopterin biosynthesis moea protein, domain 3"/>
    <property type="match status" value="1"/>
</dbReference>
<dbReference type="GO" id="GO:0005829">
    <property type="term" value="C:cytosol"/>
    <property type="evidence" value="ECO:0007669"/>
    <property type="project" value="TreeGrafter"/>
</dbReference>
<dbReference type="InterPro" id="IPR036425">
    <property type="entry name" value="MoaB/Mog-like_dom_sf"/>
</dbReference>
<evidence type="ECO:0000256" key="6">
    <source>
        <dbReference type="ARBA" id="ARBA00047317"/>
    </source>
</evidence>
<dbReference type="GO" id="GO:0061599">
    <property type="term" value="F:molybdopterin molybdotransferase activity"/>
    <property type="evidence" value="ECO:0007669"/>
    <property type="project" value="UniProtKB-UniRule"/>
</dbReference>
<dbReference type="Gene3D" id="2.40.340.10">
    <property type="entry name" value="MoeA, C-terminal, domain IV"/>
    <property type="match status" value="1"/>
</dbReference>
<feature type="domain" description="MoaB/Mog" evidence="8">
    <location>
        <begin position="186"/>
        <end position="302"/>
    </location>
</feature>
<evidence type="ECO:0000256" key="5">
    <source>
        <dbReference type="ARBA" id="ARBA00022505"/>
    </source>
</evidence>
<evidence type="ECO:0000256" key="3">
    <source>
        <dbReference type="ARBA" id="ARBA00013269"/>
    </source>
</evidence>
<gene>
    <name evidence="11" type="ORF">ANASTE_00974</name>
</gene>
<dbReference type="Proteomes" id="UP000005178">
    <property type="component" value="Unassembled WGS sequence"/>
</dbReference>
<dbReference type="eggNOG" id="COG0303">
    <property type="taxonomic scope" value="Bacteria"/>
</dbReference>
<dbReference type="InterPro" id="IPR038987">
    <property type="entry name" value="MoeA-like"/>
</dbReference>
<reference evidence="11" key="1">
    <citation type="submission" date="2008-01" db="EMBL/GenBank/DDBJ databases">
        <authorList>
            <person name="Fulton L."/>
            <person name="Clifton S."/>
            <person name="Fulton B."/>
            <person name="Xu J."/>
            <person name="Minx P."/>
            <person name="Pepin K.H."/>
            <person name="Johnson M."/>
            <person name="Thiruvilangam P."/>
            <person name="Bhonagiri V."/>
            <person name="Nash W.E."/>
            <person name="Mardis E.R."/>
            <person name="Wilson R.K."/>
        </authorList>
    </citation>
    <scope>NUCLEOTIDE SEQUENCE [LARGE SCALE GENOMIC DNA]</scope>
    <source>
        <strain evidence="11">DSM 17244</strain>
    </source>
</reference>
<dbReference type="InterPro" id="IPR001453">
    <property type="entry name" value="MoaB/Mog_dom"/>
</dbReference>
<evidence type="ECO:0000256" key="2">
    <source>
        <dbReference type="ARBA" id="ARBA00010763"/>
    </source>
</evidence>
<dbReference type="GO" id="GO:0046872">
    <property type="term" value="F:metal ion binding"/>
    <property type="evidence" value="ECO:0007669"/>
    <property type="project" value="UniProtKB-UniRule"/>
</dbReference>
<dbReference type="Gene3D" id="3.40.980.10">
    <property type="entry name" value="MoaB/Mog-like domain"/>
    <property type="match status" value="1"/>
</dbReference>
<feature type="domain" description="PBP" evidence="10">
    <location>
        <begin position="449"/>
        <end position="578"/>
    </location>
</feature>
<evidence type="ECO:0000256" key="7">
    <source>
        <dbReference type="RuleBase" id="RU365090"/>
    </source>
</evidence>
<dbReference type="PANTHER" id="PTHR10192:SF16">
    <property type="entry name" value="MOLYBDOPTERIN MOLYBDENUMTRANSFERASE"/>
    <property type="match status" value="1"/>
</dbReference>
<dbReference type="Pfam" id="PF03453">
    <property type="entry name" value="MoeA_N"/>
    <property type="match status" value="1"/>
</dbReference>
<comment type="function">
    <text evidence="1 7">Catalyzes the insertion of molybdate into adenylated molybdopterin with the concomitant release of AMP.</text>
</comment>
<dbReference type="UniPathway" id="UPA00344"/>
<dbReference type="Pfam" id="PF12727">
    <property type="entry name" value="PBP_like"/>
    <property type="match status" value="1"/>
</dbReference>
<dbReference type="AlphaFoldDB" id="B1C8B7"/>
<dbReference type="InterPro" id="IPR024370">
    <property type="entry name" value="PBP_domain"/>
</dbReference>
<dbReference type="InterPro" id="IPR005110">
    <property type="entry name" value="MoeA_linker/N"/>
</dbReference>
<keyword evidence="12" id="KW-1185">Reference proteome</keyword>
<accession>B1C8B7</accession>
<proteinExistence type="inferred from homology"/>
<comment type="similarity">
    <text evidence="2 7">Belongs to the MoeA family.</text>
</comment>
<keyword evidence="7" id="KW-0808">Transferase</keyword>
<dbReference type="SUPFAM" id="SSF63882">
    <property type="entry name" value="MoeA N-terminal region -like"/>
    <property type="match status" value="1"/>
</dbReference>
<comment type="caution">
    <text evidence="11">The sequence shown here is derived from an EMBL/GenBank/DDBJ whole genome shotgun (WGS) entry which is preliminary data.</text>
</comment>